<keyword evidence="3" id="KW-0808">Transferase</keyword>
<comment type="similarity">
    <text evidence="1">Belongs to the MtxX family.</text>
</comment>
<dbReference type="RefSeq" id="WP_012794878.1">
    <property type="nucleotide sequence ID" value="NC_013156.1"/>
</dbReference>
<dbReference type="Proteomes" id="UP000001495">
    <property type="component" value="Chromosome"/>
</dbReference>
<reference evidence="4" key="1">
    <citation type="submission" date="2009-08" db="EMBL/GenBank/DDBJ databases">
        <title>Complete sequence of chromosome of Methanocaldococcus fervens AG86.</title>
        <authorList>
            <consortium name="US DOE Joint Genome Institute"/>
            <person name="Lucas S."/>
            <person name="Copeland A."/>
            <person name="Lapidus A."/>
            <person name="Glavina del Rio T."/>
            <person name="Tice H."/>
            <person name="Bruce D."/>
            <person name="Goodwin L."/>
            <person name="Pitluck S."/>
            <person name="Chertkov O."/>
            <person name="Detter J.C."/>
            <person name="Han C."/>
            <person name="Tapia R."/>
            <person name="Larimer F."/>
            <person name="Land M."/>
            <person name="Hauser L."/>
            <person name="Kyrpides N."/>
            <person name="Ovchinnikova G."/>
            <person name="Lupa-Sieprawska M."/>
            <person name="Whitman W.B."/>
        </authorList>
    </citation>
    <scope>NUCLEOTIDE SEQUENCE [LARGE SCALE GENOMIC DNA]</scope>
    <source>
        <strain evidence="4">AG86</strain>
    </source>
</reference>
<keyword evidence="2" id="KW-0489">Methyltransferase</keyword>
<dbReference type="HOGENOM" id="CLU_086562_0_0_2"/>
<evidence type="ECO:0000313" key="4">
    <source>
        <dbReference type="EMBL" id="ACV23856.1"/>
    </source>
</evidence>
<dbReference type="GeneID" id="8364676"/>
<evidence type="ECO:0000256" key="2">
    <source>
        <dbReference type="ARBA" id="ARBA00022603"/>
    </source>
</evidence>
<dbReference type="AlphaFoldDB" id="C7P5M4"/>
<sequence length="241" mass="27048">MYAIGLGENKEEVLKAYEKLKEEGIEVELIENPKLLIDKLIDGEIGGAVRGSLPSSKVIPYLRENVGKFYRASILKNPFTKGIFLLSPVGIDDISEDKNERINDKIKIIEFASNFLKNHNLEPRVAVLSGGRLGDLGRNKEVDETIYEAEEIVKHFRGKIDIIHEGILIEEYLKEGYNIIVAIDGVTGNIIFRCLGLVCKIPGYGAVILSDKNINFIDTSRNANWERYYNAVKFLAGGEFE</sequence>
<protein>
    <submittedName>
        <fullName evidence="4">Methanogen marker protein 4</fullName>
    </submittedName>
</protein>
<proteinExistence type="inferred from homology"/>
<dbReference type="OrthoDB" id="53227at2157"/>
<name>C7P5M4_METFA</name>
<dbReference type="PIRSF" id="PIRSF019709">
    <property type="entry name" value="Methyltransf_MtxX"/>
    <property type="match status" value="1"/>
</dbReference>
<organism evidence="4 5">
    <name type="scientific">Methanocaldococcus fervens (strain DSM 4213 / JCM 15782 / AG86)</name>
    <name type="common">Methanococcus fervens</name>
    <dbReference type="NCBI Taxonomy" id="573064"/>
    <lineage>
        <taxon>Archaea</taxon>
        <taxon>Methanobacteriati</taxon>
        <taxon>Methanobacteriota</taxon>
        <taxon>Methanomada group</taxon>
        <taxon>Methanococci</taxon>
        <taxon>Methanococcales</taxon>
        <taxon>Methanocaldococcaceae</taxon>
        <taxon>Methanocaldococcus</taxon>
    </lineage>
</organism>
<gene>
    <name evidence="4" type="ordered locus">Mefer_0014</name>
</gene>
<dbReference type="SUPFAM" id="SSF53659">
    <property type="entry name" value="Isocitrate/Isopropylmalate dehydrogenase-like"/>
    <property type="match status" value="1"/>
</dbReference>
<evidence type="ECO:0000256" key="3">
    <source>
        <dbReference type="ARBA" id="ARBA00022679"/>
    </source>
</evidence>
<dbReference type="NCBIfam" id="TIGR03270">
    <property type="entry name" value="methan_mark_4"/>
    <property type="match status" value="1"/>
</dbReference>
<dbReference type="EMBL" id="CP001696">
    <property type="protein sequence ID" value="ACV23856.1"/>
    <property type="molecule type" value="Genomic_DNA"/>
</dbReference>
<dbReference type="GO" id="GO:0008168">
    <property type="term" value="F:methyltransferase activity"/>
    <property type="evidence" value="ECO:0007669"/>
    <property type="project" value="UniProtKB-KW"/>
</dbReference>
<evidence type="ECO:0000256" key="1">
    <source>
        <dbReference type="ARBA" id="ARBA00009125"/>
    </source>
</evidence>
<keyword evidence="5" id="KW-1185">Reference proteome</keyword>
<dbReference type="GO" id="GO:0032259">
    <property type="term" value="P:methylation"/>
    <property type="evidence" value="ECO:0007669"/>
    <property type="project" value="UniProtKB-KW"/>
</dbReference>
<evidence type="ECO:0000313" key="5">
    <source>
        <dbReference type="Proteomes" id="UP000001495"/>
    </source>
</evidence>
<dbReference type="eggNOG" id="arCOG00854">
    <property type="taxonomic scope" value="Archaea"/>
</dbReference>
<dbReference type="InterPro" id="IPR016764">
    <property type="entry name" value="MeTrfase_MtxX_xsu"/>
</dbReference>
<dbReference type="STRING" id="573064.Mefer_0014"/>
<dbReference type="KEGG" id="mfe:Mefer_0014"/>
<accession>C7P5M4</accession>